<keyword evidence="5" id="KW-0833">Ubl conjugation pathway</keyword>
<dbReference type="GO" id="GO:0006508">
    <property type="term" value="P:proteolysis"/>
    <property type="evidence" value="ECO:0007669"/>
    <property type="project" value="UniProtKB-KW"/>
</dbReference>
<evidence type="ECO:0000256" key="7">
    <source>
        <dbReference type="ARBA" id="ARBA00022807"/>
    </source>
</evidence>
<dbReference type="EC" id="3.4.19.12" evidence="3"/>
<evidence type="ECO:0000313" key="10">
    <source>
        <dbReference type="EMBL" id="KAK8769332.1"/>
    </source>
</evidence>
<sequence>MGDSRLSYEFFNWADIPHKDKEILHEALRNGSDCVELPWQDEPDCSETLRGAPPDQPGILGYAAALDPETALGSPLQETFDIQSAYMQPQPIYPPAQYSPGHHHPSIISQEMICDYGEQHPPQPPMALEGMGKRSTGRRGHRNKSMHHTPRPDVPPPPPSEVLERMGDPVRHLPITYAGGQSGYPFASYSPHPVFYMCVGAAQPYYGPAQGHPLSFVTAVVPSQPPHVAMAAASTMAGEPLAPSHFADPPDLSSSLVYPARNEHHYEPKEEVASTLTTASSEEPPAVVERGNLEPEAVVVPAVTDVAPESLQAPVNAASPTPCTAASVPKKEEPAVELTEAATSVERPTPMAPVVNGSGPAMRSWADLFKKGSGGTEGANKLHSAVPVTSDSARSDCNELRTGPGVPESGDTSLGTALHNCIVNHTPPMIQPRGLENGKNWCYINANLQALLACPAFYNLLHSLPVVPGMPGSTETPLMECFIYFLHSYAIPLVRETGKKDELVIGSAYDPEPFRDLLMKIKPDCKKGKQEDAEEFLSFMLNGLHDEMVSSMRSVSNGLNGQCNGEAQAPAEHLDDDDDEGPWKTVSHRNRCQVTRSAEYSRSPLMDIFGGEMRSSVTADGETSASLQPFFTLQLDIQDGVKTVEEALLHLAAEEKVQNYHSSKSNKEVDALRRTTLEKLPQVLILHLKRFVYDKNGGCKKLMNAIHIPHQLQLDRKLVSSVERVSSKQPCYVLFAVLSHSGERTDKGHYVTDAYHPAVRTWLRCDDDNVTPIAQGEQLQFENSSLVPYLLFYQRADTDHKPR</sequence>
<evidence type="ECO:0000256" key="3">
    <source>
        <dbReference type="ARBA" id="ARBA00012759"/>
    </source>
</evidence>
<evidence type="ECO:0000259" key="9">
    <source>
        <dbReference type="PROSITE" id="PS50235"/>
    </source>
</evidence>
<evidence type="ECO:0000256" key="1">
    <source>
        <dbReference type="ARBA" id="ARBA00000707"/>
    </source>
</evidence>
<accession>A0AAQ4E3Y2</accession>
<feature type="domain" description="USP" evidence="9">
    <location>
        <begin position="433"/>
        <end position="796"/>
    </location>
</feature>
<feature type="region of interest" description="Disordered" evidence="8">
    <location>
        <begin position="314"/>
        <end position="334"/>
    </location>
</feature>
<evidence type="ECO:0000256" key="4">
    <source>
        <dbReference type="ARBA" id="ARBA00022670"/>
    </source>
</evidence>
<keyword evidence="7" id="KW-0788">Thiol protease</keyword>
<evidence type="ECO:0000313" key="11">
    <source>
        <dbReference type="Proteomes" id="UP001321473"/>
    </source>
</evidence>
<dbReference type="Proteomes" id="UP001321473">
    <property type="component" value="Unassembled WGS sequence"/>
</dbReference>
<evidence type="ECO:0000256" key="8">
    <source>
        <dbReference type="SAM" id="MobiDB-lite"/>
    </source>
</evidence>
<dbReference type="PANTHER" id="PTHR24006:SF687">
    <property type="entry name" value="UBIQUITIN CARBOXYL-TERMINAL HYDROLASE 10"/>
    <property type="match status" value="1"/>
</dbReference>
<dbReference type="CDD" id="cd02257">
    <property type="entry name" value="Peptidase_C19"/>
    <property type="match status" value="1"/>
</dbReference>
<comment type="similarity">
    <text evidence="2">Belongs to the peptidase C19 family. USP10 subfamily.</text>
</comment>
<dbReference type="Pfam" id="PF00443">
    <property type="entry name" value="UCH"/>
    <property type="match status" value="1"/>
</dbReference>
<comment type="catalytic activity">
    <reaction evidence="1">
        <text>Thiol-dependent hydrolysis of ester, thioester, amide, peptide and isopeptide bonds formed by the C-terminal Gly of ubiquitin (a 76-residue protein attached to proteins as an intracellular targeting signal).</text>
        <dbReference type="EC" id="3.4.19.12"/>
    </reaction>
</comment>
<dbReference type="InterPro" id="IPR038765">
    <property type="entry name" value="Papain-like_cys_pep_sf"/>
</dbReference>
<dbReference type="PANTHER" id="PTHR24006">
    <property type="entry name" value="UBIQUITIN CARBOXYL-TERMINAL HYDROLASE"/>
    <property type="match status" value="1"/>
</dbReference>
<proteinExistence type="inferred from homology"/>
<evidence type="ECO:0000256" key="2">
    <source>
        <dbReference type="ARBA" id="ARBA00005427"/>
    </source>
</evidence>
<evidence type="ECO:0000256" key="5">
    <source>
        <dbReference type="ARBA" id="ARBA00022786"/>
    </source>
</evidence>
<dbReference type="InterPro" id="IPR028889">
    <property type="entry name" value="USP"/>
</dbReference>
<evidence type="ECO:0000256" key="6">
    <source>
        <dbReference type="ARBA" id="ARBA00022801"/>
    </source>
</evidence>
<dbReference type="GO" id="GO:0005634">
    <property type="term" value="C:nucleus"/>
    <property type="evidence" value="ECO:0007669"/>
    <property type="project" value="TreeGrafter"/>
</dbReference>
<dbReference type="GO" id="GO:0016579">
    <property type="term" value="P:protein deubiquitination"/>
    <property type="evidence" value="ECO:0007669"/>
    <property type="project" value="InterPro"/>
</dbReference>
<keyword evidence="4" id="KW-0645">Protease</keyword>
<feature type="compositionally biased region" description="Basic residues" evidence="8">
    <location>
        <begin position="135"/>
        <end position="149"/>
    </location>
</feature>
<dbReference type="InterPro" id="IPR018200">
    <property type="entry name" value="USP_CS"/>
</dbReference>
<dbReference type="InterPro" id="IPR001394">
    <property type="entry name" value="Peptidase_C19_UCH"/>
</dbReference>
<dbReference type="InterPro" id="IPR050164">
    <property type="entry name" value="Peptidase_C19"/>
</dbReference>
<feature type="region of interest" description="Disordered" evidence="8">
    <location>
        <begin position="562"/>
        <end position="586"/>
    </location>
</feature>
<keyword evidence="11" id="KW-1185">Reference proteome</keyword>
<comment type="caution">
    <text evidence="10">The sequence shown here is derived from an EMBL/GenBank/DDBJ whole genome shotgun (WGS) entry which is preliminary data.</text>
</comment>
<feature type="region of interest" description="Disordered" evidence="8">
    <location>
        <begin position="266"/>
        <end position="285"/>
    </location>
</feature>
<dbReference type="AlphaFoldDB" id="A0AAQ4E3Y2"/>
<dbReference type="GO" id="GO:0004843">
    <property type="term" value="F:cysteine-type deubiquitinase activity"/>
    <property type="evidence" value="ECO:0007669"/>
    <property type="project" value="UniProtKB-EC"/>
</dbReference>
<reference evidence="10 11" key="1">
    <citation type="journal article" date="2023" name="Arcadia Sci">
        <title>De novo assembly of a long-read Amblyomma americanum tick genome.</title>
        <authorList>
            <person name="Chou S."/>
            <person name="Poskanzer K.E."/>
            <person name="Rollins M."/>
            <person name="Thuy-Boun P.S."/>
        </authorList>
    </citation>
    <scope>NUCLEOTIDE SEQUENCE [LARGE SCALE GENOMIC DNA]</scope>
    <source>
        <strain evidence="10">F_SG_1</strain>
        <tissue evidence="10">Salivary glands</tissue>
    </source>
</reference>
<dbReference type="PROSITE" id="PS50235">
    <property type="entry name" value="USP_3"/>
    <property type="match status" value="1"/>
</dbReference>
<dbReference type="Gene3D" id="3.90.70.10">
    <property type="entry name" value="Cysteine proteinases"/>
    <property type="match status" value="1"/>
</dbReference>
<organism evidence="10 11">
    <name type="scientific">Amblyomma americanum</name>
    <name type="common">Lone star tick</name>
    <dbReference type="NCBI Taxonomy" id="6943"/>
    <lineage>
        <taxon>Eukaryota</taxon>
        <taxon>Metazoa</taxon>
        <taxon>Ecdysozoa</taxon>
        <taxon>Arthropoda</taxon>
        <taxon>Chelicerata</taxon>
        <taxon>Arachnida</taxon>
        <taxon>Acari</taxon>
        <taxon>Parasitiformes</taxon>
        <taxon>Ixodida</taxon>
        <taxon>Ixodoidea</taxon>
        <taxon>Ixodidae</taxon>
        <taxon>Amblyomminae</taxon>
        <taxon>Amblyomma</taxon>
    </lineage>
</organism>
<dbReference type="GO" id="GO:0005829">
    <property type="term" value="C:cytosol"/>
    <property type="evidence" value="ECO:0007669"/>
    <property type="project" value="TreeGrafter"/>
</dbReference>
<name>A0AAQ4E3Y2_AMBAM</name>
<dbReference type="SUPFAM" id="SSF54001">
    <property type="entry name" value="Cysteine proteinases"/>
    <property type="match status" value="1"/>
</dbReference>
<dbReference type="PROSITE" id="PS00973">
    <property type="entry name" value="USP_2"/>
    <property type="match status" value="1"/>
</dbReference>
<protein>
    <recommendedName>
        <fullName evidence="3">ubiquitinyl hydrolase 1</fullName>
        <ecNumber evidence="3">3.4.19.12</ecNumber>
    </recommendedName>
</protein>
<dbReference type="EMBL" id="JARKHS020022744">
    <property type="protein sequence ID" value="KAK8769332.1"/>
    <property type="molecule type" value="Genomic_DNA"/>
</dbReference>
<keyword evidence="6" id="KW-0378">Hydrolase</keyword>
<feature type="region of interest" description="Disordered" evidence="8">
    <location>
        <begin position="131"/>
        <end position="158"/>
    </location>
</feature>
<gene>
    <name evidence="10" type="ORF">V5799_014205</name>
</gene>